<proteinExistence type="inferred from homology"/>
<evidence type="ECO:0000313" key="3">
    <source>
        <dbReference type="EMBL" id="ADU23941.1"/>
    </source>
</evidence>
<dbReference type="GO" id="GO:0006270">
    <property type="term" value="P:DNA replication initiation"/>
    <property type="evidence" value="ECO:0007669"/>
    <property type="project" value="InterPro"/>
</dbReference>
<feature type="domain" description="Initiator Rep protein WH1" evidence="2">
    <location>
        <begin position="23"/>
        <end position="173"/>
    </location>
</feature>
<keyword evidence="3" id="KW-0614">Plasmid</keyword>
<dbReference type="eggNOG" id="COG5527">
    <property type="taxonomic scope" value="Bacteria"/>
</dbReference>
<reference evidence="4" key="1">
    <citation type="journal article" date="2011" name="J. Bacteriol.">
        <title>Complete genome of the cellulolytic ruminal bacterium Ruminococcus albus 7.</title>
        <authorList>
            <person name="Suen G."/>
            <person name="Stevenson D.M."/>
            <person name="Bruce D.C."/>
            <person name="Chertkov O."/>
            <person name="Copeland A."/>
            <person name="Cheng J.F."/>
            <person name="Detter C."/>
            <person name="Detter J.C."/>
            <person name="Goodwin L.A."/>
            <person name="Han C.S."/>
            <person name="Hauser L.J."/>
            <person name="Ivanova N.N."/>
            <person name="Kyrpides N.C."/>
            <person name="Land M.L."/>
            <person name="Lapidus A."/>
            <person name="Lucas S."/>
            <person name="Ovchinnikova G."/>
            <person name="Pitluck S."/>
            <person name="Tapia R."/>
            <person name="Woyke T."/>
            <person name="Boyum J."/>
            <person name="Mead D."/>
            <person name="Weimer P.J."/>
        </authorList>
    </citation>
    <scope>NUCLEOTIDE SEQUENCE [LARGE SCALE GENOMIC DNA]</scope>
    <source>
        <strain evidence="4">ATCC 27210 / DSM 20455 / JCM 14654 / NCDO 2250 / 7</strain>
        <plasmid evidence="4">pRUMAL01</plasmid>
    </source>
</reference>
<dbReference type="EMBL" id="CP002404">
    <property type="protein sequence ID" value="ADU23941.1"/>
    <property type="molecule type" value="Genomic_DNA"/>
</dbReference>
<sequence>MSKKDEKTQILVGLGDPKKLVIQKSKPLLDIVRIGLPLDALKLLDAYLAKIDTYKPDNKTVVFEVKEYEEMLGIQRLRTEVLDANLDKLLNHVITLKNTANDEDDDVIKINLFQMARRRINKETRMGEIVLVCNDVAKDFIFKLDDIKYIKYNLEDIIKLNSRYSYTLFLYLKDNLYKKTWTISYPELKVRLGCESSRYSMFSYLKNDILNPCKKEIESKTGVRFTFEPIRKNRSVIAVTFTASEVKGLTDKKKTGKMVDTDKMVDVESSKSASTVPVDNNEEKDWKAFYGSSVLAGLAEQCEYTFSKKEMQLIHALLKKINISPAEGDRTGTCRFGREAYLQEKYLRLCQEEENKAKNGESITNRFAYLRKMLENEAEEDSDE</sequence>
<comment type="similarity">
    <text evidence="1">Belongs to the initiator RepB protein family.</text>
</comment>
<geneLocation type="plasmid" evidence="3 4">
    <name>pRUMAL01</name>
</geneLocation>
<dbReference type="InterPro" id="IPR036388">
    <property type="entry name" value="WH-like_DNA-bd_sf"/>
</dbReference>
<organism evidence="3 4">
    <name type="scientific">Ruminococcus albus (strain ATCC 27210 / DSM 20455 / JCM 14654 / NCDO 2250 / 7)</name>
    <dbReference type="NCBI Taxonomy" id="697329"/>
    <lineage>
        <taxon>Bacteria</taxon>
        <taxon>Bacillati</taxon>
        <taxon>Bacillota</taxon>
        <taxon>Clostridia</taxon>
        <taxon>Eubacteriales</taxon>
        <taxon>Oscillospiraceae</taxon>
        <taxon>Ruminococcus</taxon>
    </lineage>
</organism>
<dbReference type="RefSeq" id="WP_013483491.1">
    <property type="nucleotide sequence ID" value="NC_014824.1"/>
</dbReference>
<gene>
    <name evidence="3" type="ordered locus">Rumal_3494</name>
</gene>
<dbReference type="SUPFAM" id="SSF46785">
    <property type="entry name" value="Winged helix' DNA-binding domain"/>
    <property type="match status" value="2"/>
</dbReference>
<evidence type="ECO:0000313" key="4">
    <source>
        <dbReference type="Proteomes" id="UP000006919"/>
    </source>
</evidence>
<dbReference type="GO" id="GO:0003887">
    <property type="term" value="F:DNA-directed DNA polymerase activity"/>
    <property type="evidence" value="ECO:0007669"/>
    <property type="project" value="InterPro"/>
</dbReference>
<dbReference type="KEGG" id="ral:Rumal_3494"/>
<dbReference type="Proteomes" id="UP000006919">
    <property type="component" value="Plasmid pRUMAL01"/>
</dbReference>
<dbReference type="AlphaFoldDB" id="E6UJU5"/>
<dbReference type="HOGENOM" id="CLU_719408_0_0_9"/>
<dbReference type="InterPro" id="IPR000525">
    <property type="entry name" value="Initiator_Rep_WH1"/>
</dbReference>
<evidence type="ECO:0000256" key="1">
    <source>
        <dbReference type="ARBA" id="ARBA00038283"/>
    </source>
</evidence>
<dbReference type="InterPro" id="IPR036390">
    <property type="entry name" value="WH_DNA-bd_sf"/>
</dbReference>
<protein>
    <submittedName>
        <fullName evidence="3">Initiator RepB protein</fullName>
    </submittedName>
</protein>
<accession>E6UJU5</accession>
<dbReference type="Pfam" id="PF01051">
    <property type="entry name" value="Rep3_N"/>
    <property type="match status" value="1"/>
</dbReference>
<dbReference type="Pfam" id="PF21205">
    <property type="entry name" value="Rep3_C"/>
    <property type="match status" value="1"/>
</dbReference>
<evidence type="ECO:0000259" key="2">
    <source>
        <dbReference type="Pfam" id="PF01051"/>
    </source>
</evidence>
<dbReference type="Gene3D" id="1.10.10.10">
    <property type="entry name" value="Winged helix-like DNA-binding domain superfamily/Winged helix DNA-binding domain"/>
    <property type="match status" value="2"/>
</dbReference>
<name>E6UJU5_RUMA7</name>